<organism evidence="2 3">
    <name type="scientific">Nicotiana sylvestris</name>
    <name type="common">Wood tobacco</name>
    <name type="synonym">South American tobacco</name>
    <dbReference type="NCBI Taxonomy" id="4096"/>
    <lineage>
        <taxon>Eukaryota</taxon>
        <taxon>Viridiplantae</taxon>
        <taxon>Streptophyta</taxon>
        <taxon>Embryophyta</taxon>
        <taxon>Tracheophyta</taxon>
        <taxon>Spermatophyta</taxon>
        <taxon>Magnoliopsida</taxon>
        <taxon>eudicotyledons</taxon>
        <taxon>Gunneridae</taxon>
        <taxon>Pentapetalae</taxon>
        <taxon>asterids</taxon>
        <taxon>lamiids</taxon>
        <taxon>Solanales</taxon>
        <taxon>Solanaceae</taxon>
        <taxon>Nicotianoideae</taxon>
        <taxon>Nicotianeae</taxon>
        <taxon>Nicotiana</taxon>
    </lineage>
</organism>
<feature type="non-terminal residue" evidence="3">
    <location>
        <position position="181"/>
    </location>
</feature>
<reference evidence="2" key="1">
    <citation type="journal article" date="2013" name="Genome Biol.">
        <title>Reference genomes and transcriptomes of Nicotiana sylvestris and Nicotiana tomentosiformis.</title>
        <authorList>
            <person name="Sierro N."/>
            <person name="Battey J.N."/>
            <person name="Ouadi S."/>
            <person name="Bovet L."/>
            <person name="Goepfert S."/>
            <person name="Bakaher N."/>
            <person name="Peitsch M.C."/>
            <person name="Ivanov N.V."/>
        </authorList>
    </citation>
    <scope>NUCLEOTIDE SEQUENCE [LARGE SCALE GENOMIC DNA]</scope>
</reference>
<dbReference type="eggNOG" id="KOG0017">
    <property type="taxonomic scope" value="Eukaryota"/>
</dbReference>
<sequence>MICQYYDKPGHVVKQYRKLKNAFPWLASSSMVDSVDPKPMANVANATAMGNSNWLLDSGASHHITSDLENLSLHSDYTGDDVMIGDGNNLKVTHFGSSHLPTPKCPLYLSDVLCVPQIKKNLLSVYQLCKTNNVSVEFSPFSYVVKATQSCILIQLLSSSGSSYSTFFCYSLAQSTWSSVF</sequence>
<keyword evidence="2" id="KW-1185">Reference proteome</keyword>
<protein>
    <submittedName>
        <fullName evidence="3">Uncharacterized protein LOC104243338</fullName>
    </submittedName>
</protein>
<evidence type="ECO:0000313" key="2">
    <source>
        <dbReference type="Proteomes" id="UP000189701"/>
    </source>
</evidence>
<evidence type="ECO:0000259" key="1">
    <source>
        <dbReference type="Pfam" id="PF22936"/>
    </source>
</evidence>
<dbReference type="Proteomes" id="UP000189701">
    <property type="component" value="Unplaced"/>
</dbReference>
<name>A0A1U7XXV9_NICSY</name>
<dbReference type="InterPro" id="IPR054722">
    <property type="entry name" value="PolX-like_BBD"/>
</dbReference>
<gene>
    <name evidence="3" type="primary">LOC104243338</name>
</gene>
<evidence type="ECO:0000313" key="3">
    <source>
        <dbReference type="RefSeq" id="XP_009796817.1"/>
    </source>
</evidence>
<feature type="domain" description="Retrovirus-related Pol polyprotein from transposon TNT 1-94-like beta-barrel" evidence="1">
    <location>
        <begin position="54"/>
        <end position="130"/>
    </location>
</feature>
<accession>A0A1U7XXV9</accession>
<dbReference type="Pfam" id="PF22936">
    <property type="entry name" value="Pol_BBD"/>
    <property type="match status" value="1"/>
</dbReference>
<dbReference type="RefSeq" id="XP_009796817.1">
    <property type="nucleotide sequence ID" value="XM_009798515.1"/>
</dbReference>
<reference evidence="3" key="2">
    <citation type="submission" date="2025-08" db="UniProtKB">
        <authorList>
            <consortium name="RefSeq"/>
        </authorList>
    </citation>
    <scope>IDENTIFICATION</scope>
    <source>
        <tissue evidence="3">Leaf</tissue>
    </source>
</reference>
<dbReference type="AlphaFoldDB" id="A0A1U7XXV9"/>
<proteinExistence type="predicted"/>